<proteinExistence type="predicted"/>
<gene>
    <name evidence="1" type="primary">Acey_s0009.g428</name>
    <name evidence="1" type="ORF">Y032_0009g428</name>
</gene>
<dbReference type="EMBL" id="JARK01001345">
    <property type="protein sequence ID" value="EYC26924.1"/>
    <property type="molecule type" value="Genomic_DNA"/>
</dbReference>
<evidence type="ECO:0000313" key="2">
    <source>
        <dbReference type="Proteomes" id="UP000024635"/>
    </source>
</evidence>
<dbReference type="AlphaFoldDB" id="A0A016VH13"/>
<organism evidence="1 2">
    <name type="scientific">Ancylostoma ceylanicum</name>
    <dbReference type="NCBI Taxonomy" id="53326"/>
    <lineage>
        <taxon>Eukaryota</taxon>
        <taxon>Metazoa</taxon>
        <taxon>Ecdysozoa</taxon>
        <taxon>Nematoda</taxon>
        <taxon>Chromadorea</taxon>
        <taxon>Rhabditida</taxon>
        <taxon>Rhabditina</taxon>
        <taxon>Rhabditomorpha</taxon>
        <taxon>Strongyloidea</taxon>
        <taxon>Ancylostomatidae</taxon>
        <taxon>Ancylostomatinae</taxon>
        <taxon>Ancylostoma</taxon>
    </lineage>
</organism>
<dbReference type="Proteomes" id="UP000024635">
    <property type="component" value="Unassembled WGS sequence"/>
</dbReference>
<name>A0A016VH13_9BILA</name>
<protein>
    <submittedName>
        <fullName evidence="1">Uncharacterized protein</fullName>
    </submittedName>
</protein>
<sequence>MLDFRNGVDFGPAIRGTCTDGACPELEADRRTCTCCSVVHECVEILQLQSEGIQCNCMEKSYRYLALLL</sequence>
<comment type="caution">
    <text evidence="1">The sequence shown here is derived from an EMBL/GenBank/DDBJ whole genome shotgun (WGS) entry which is preliminary data.</text>
</comment>
<evidence type="ECO:0000313" key="1">
    <source>
        <dbReference type="EMBL" id="EYC26924.1"/>
    </source>
</evidence>
<reference evidence="2" key="1">
    <citation type="journal article" date="2015" name="Nat. Genet.">
        <title>The genome and transcriptome of the zoonotic hookworm Ancylostoma ceylanicum identify infection-specific gene families.</title>
        <authorList>
            <person name="Schwarz E.M."/>
            <person name="Hu Y."/>
            <person name="Antoshechkin I."/>
            <person name="Miller M.M."/>
            <person name="Sternberg P.W."/>
            <person name="Aroian R.V."/>
        </authorList>
    </citation>
    <scope>NUCLEOTIDE SEQUENCE</scope>
    <source>
        <strain evidence="2">HY135</strain>
    </source>
</reference>
<accession>A0A016VH13</accession>
<keyword evidence="2" id="KW-1185">Reference proteome</keyword>